<sequence length="222" mass="26078">MSTFRNPYYIERTLRILNFGTNFILDSNEHLTALINLYRKDNNIKRLSETYNVSEQNYISWINTLIALLLNLENNKSIIEGMVEEIFMANEFIHYITLYTYDNDVVFLPESGMYETADYHSMNYFINLSSRAFLLISSHAVSNFGRMKMSPTLYKFMVEQSKGEISIKETIDKVKGSKYFNTEHNNYGMLKVFNTQCVIYSKKHVLFAQSHIDEEIYLPLPN</sequence>
<accession>A0ABN0Q4X2</accession>
<protein>
    <submittedName>
        <fullName evidence="1">Uncharacterized protein</fullName>
    </submittedName>
</protein>
<keyword evidence="2" id="KW-1185">Reference proteome</keyword>
<evidence type="ECO:0000313" key="2">
    <source>
        <dbReference type="Proteomes" id="UP000017834"/>
    </source>
</evidence>
<evidence type="ECO:0000313" key="1">
    <source>
        <dbReference type="EMBL" id="ESS57063.1"/>
    </source>
</evidence>
<comment type="caution">
    <text evidence="1">The sequence shown here is derived from an EMBL/GenBank/DDBJ whole genome shotgun (WGS) entry which is preliminary data.</text>
</comment>
<proteinExistence type="predicted"/>
<dbReference type="EMBL" id="AXOM01000049">
    <property type="protein sequence ID" value="ESS57063.1"/>
    <property type="molecule type" value="Genomic_DNA"/>
</dbReference>
<reference evidence="1 2" key="1">
    <citation type="journal article" date="2014" name="Genome Announc.">
        <title>Draft Genome Sequence of Enterobacter cloacae Strain S611.</title>
        <authorList>
            <person name="Wang D."/>
            <person name="Han C.S."/>
            <person name="Dichosa A.E."/>
            <person name="Gleasner C.D."/>
            <person name="Johnson S.L."/>
            <person name="Daligault H.E."/>
            <person name="Davenport K.W."/>
            <person name="Li P.E."/>
            <person name="Pierson E.A."/>
            <person name="Pierson L.S.III."/>
        </authorList>
    </citation>
    <scope>NUCLEOTIDE SEQUENCE [LARGE SCALE GENOMIC DNA]</scope>
    <source>
        <strain evidence="1 2">S611</strain>
    </source>
</reference>
<dbReference type="Proteomes" id="UP000017834">
    <property type="component" value="Unassembled WGS sequence"/>
</dbReference>
<gene>
    <name evidence="1" type="ORF">EDP2_3371</name>
</gene>
<name>A0ABN0Q4X2_ENTCL</name>
<organism evidence="1 2">
    <name type="scientific">Enterobacter cloacae S611</name>
    <dbReference type="NCBI Taxonomy" id="1399146"/>
    <lineage>
        <taxon>Bacteria</taxon>
        <taxon>Pseudomonadati</taxon>
        <taxon>Pseudomonadota</taxon>
        <taxon>Gammaproteobacteria</taxon>
        <taxon>Enterobacterales</taxon>
        <taxon>Enterobacteriaceae</taxon>
        <taxon>Enterobacter</taxon>
        <taxon>Enterobacter cloacae complex</taxon>
    </lineage>
</organism>